<keyword evidence="4 9" id="KW-1003">Cell membrane</keyword>
<evidence type="ECO:0000313" key="10">
    <source>
        <dbReference type="EMBL" id="ABX09295.1"/>
    </source>
</evidence>
<organism evidence="10 11">
    <name type="scientific">Prochlorococcus marinus (strain MIT 9211)</name>
    <dbReference type="NCBI Taxonomy" id="93059"/>
    <lineage>
        <taxon>Bacteria</taxon>
        <taxon>Bacillati</taxon>
        <taxon>Cyanobacteriota</taxon>
        <taxon>Cyanophyceae</taxon>
        <taxon>Synechococcales</taxon>
        <taxon>Prochlorococcaceae</taxon>
        <taxon>Prochlorococcus</taxon>
    </lineage>
</organism>
<feature type="transmembrane region" description="Helical" evidence="9">
    <location>
        <begin position="79"/>
        <end position="100"/>
    </location>
</feature>
<dbReference type="EMBL" id="CP000878">
    <property type="protein sequence ID" value="ABX09295.1"/>
    <property type="molecule type" value="Genomic_DNA"/>
</dbReference>
<dbReference type="RefSeq" id="WP_012195916.1">
    <property type="nucleotide sequence ID" value="NC_009976.1"/>
</dbReference>
<dbReference type="GO" id="GO:0009236">
    <property type="term" value="P:cobalamin biosynthetic process"/>
    <property type="evidence" value="ECO:0007669"/>
    <property type="project" value="UniProtKB-UniRule"/>
</dbReference>
<accession>A9BBT3</accession>
<feature type="transmembrane region" description="Helical" evidence="9">
    <location>
        <begin position="43"/>
        <end position="67"/>
    </location>
</feature>
<comment type="pathway">
    <text evidence="2 9">Cofactor biosynthesis; adenosylcobalamin biosynthesis.</text>
</comment>
<dbReference type="KEGG" id="pmj:P9211_13641"/>
<evidence type="ECO:0000256" key="6">
    <source>
        <dbReference type="ARBA" id="ARBA00022692"/>
    </source>
</evidence>
<keyword evidence="7 9" id="KW-1133">Transmembrane helix</keyword>
<reference evidence="10 11" key="1">
    <citation type="journal article" date="2007" name="PLoS Genet.">
        <title>Patterns and implications of gene gain and loss in the evolution of Prochlorococcus.</title>
        <authorList>
            <person name="Kettler G.C."/>
            <person name="Martiny A.C."/>
            <person name="Huang K."/>
            <person name="Zucker J."/>
            <person name="Coleman M.L."/>
            <person name="Rodrigue S."/>
            <person name="Chen F."/>
            <person name="Lapidus A."/>
            <person name="Ferriera S."/>
            <person name="Johnson J."/>
            <person name="Steglich C."/>
            <person name="Church G.M."/>
            <person name="Richardson P."/>
            <person name="Chisholm S.W."/>
        </authorList>
    </citation>
    <scope>NUCLEOTIDE SEQUENCE [LARGE SCALE GENOMIC DNA]</scope>
    <source>
        <strain evidence="11">MIT 9211</strain>
    </source>
</reference>
<dbReference type="HOGENOM" id="CLU_054212_0_0_3"/>
<evidence type="ECO:0000313" key="11">
    <source>
        <dbReference type="Proteomes" id="UP000000788"/>
    </source>
</evidence>
<evidence type="ECO:0000256" key="9">
    <source>
        <dbReference type="HAMAP-Rule" id="MF_00024"/>
    </source>
</evidence>
<name>A9BBT3_PROM4</name>
<keyword evidence="11" id="KW-1185">Reference proteome</keyword>
<evidence type="ECO:0000256" key="7">
    <source>
        <dbReference type="ARBA" id="ARBA00022989"/>
    </source>
</evidence>
<dbReference type="Proteomes" id="UP000000788">
    <property type="component" value="Chromosome"/>
</dbReference>
<sequence length="329" mass="36213">MAAVLLDLAAGDPKKLPHPVVFMGYLINFLQKKVESFAEENILSLRLGGVLITFIVFTTAGLSGWMIERLAYKESFFPILFNNSILIISLASCLSARSLYDSILRVINSLNNQSSEESIEAARKELGYIVGRDVDQLEKQEILRATAETASENAVDGVFAPLFWMATGILLWNISPNLPGPLACAFAFKSASTMDSMLGYREGNLRWLGTASARLDDILTFIPCRLVLLSLPLVSRPLNELPNLVKGAFEDGSKDLSPNSGLSEAIFAYCAGIKMGGANLYKGKLIYKPILSKYSPEANKEGIYNILKIGFYLEMLWLISIMTISITFN</sequence>
<evidence type="ECO:0000256" key="5">
    <source>
        <dbReference type="ARBA" id="ARBA00022573"/>
    </source>
</evidence>
<evidence type="ECO:0000256" key="4">
    <source>
        <dbReference type="ARBA" id="ARBA00022475"/>
    </source>
</evidence>
<evidence type="ECO:0000256" key="8">
    <source>
        <dbReference type="ARBA" id="ARBA00023136"/>
    </source>
</evidence>
<comment type="subcellular location">
    <subcellularLocation>
        <location evidence="1 9">Cell membrane</location>
        <topology evidence="1 9">Multi-pass membrane protein</topology>
    </subcellularLocation>
</comment>
<keyword evidence="6 9" id="KW-0812">Transmembrane</keyword>
<dbReference type="eggNOG" id="COG1270">
    <property type="taxonomic scope" value="Bacteria"/>
</dbReference>
<dbReference type="HAMAP" id="MF_00024">
    <property type="entry name" value="CobD_CbiB"/>
    <property type="match status" value="1"/>
</dbReference>
<comment type="caution">
    <text evidence="9">Lacks conserved residue(s) required for the propagation of feature annotation.</text>
</comment>
<dbReference type="UniPathway" id="UPA00148"/>
<evidence type="ECO:0000256" key="1">
    <source>
        <dbReference type="ARBA" id="ARBA00004651"/>
    </source>
</evidence>
<gene>
    <name evidence="10" type="primary">cbiB</name>
    <name evidence="9" type="synonym">cobD</name>
    <name evidence="10" type="ordered locus">P9211_13641</name>
</gene>
<dbReference type="NCBIfam" id="TIGR00380">
    <property type="entry name" value="cobal_cbiB"/>
    <property type="match status" value="1"/>
</dbReference>
<proteinExistence type="inferred from homology"/>
<feature type="transmembrane region" description="Helical" evidence="9">
    <location>
        <begin position="309"/>
        <end position="328"/>
    </location>
</feature>
<dbReference type="PANTHER" id="PTHR34308">
    <property type="entry name" value="COBALAMIN BIOSYNTHESIS PROTEIN CBIB"/>
    <property type="match status" value="1"/>
</dbReference>
<dbReference type="GO" id="GO:0048472">
    <property type="term" value="F:threonine-phosphate decarboxylase activity"/>
    <property type="evidence" value="ECO:0007669"/>
    <property type="project" value="InterPro"/>
</dbReference>
<dbReference type="GO" id="GO:0016874">
    <property type="term" value="F:ligase activity"/>
    <property type="evidence" value="ECO:0007669"/>
    <property type="project" value="UniProtKB-KW"/>
</dbReference>
<keyword evidence="10" id="KW-0436">Ligase</keyword>
<protein>
    <recommendedName>
        <fullName evidence="9">Cobalamin biosynthesis protein CobD</fullName>
    </recommendedName>
</protein>
<dbReference type="Pfam" id="PF03186">
    <property type="entry name" value="CobD_Cbib"/>
    <property type="match status" value="1"/>
</dbReference>
<evidence type="ECO:0000256" key="3">
    <source>
        <dbReference type="ARBA" id="ARBA00006263"/>
    </source>
</evidence>
<keyword evidence="5 9" id="KW-0169">Cobalamin biosynthesis</keyword>
<dbReference type="InterPro" id="IPR004485">
    <property type="entry name" value="Cobalamin_biosynth_CobD/CbiB"/>
</dbReference>
<dbReference type="GO" id="GO:0015420">
    <property type="term" value="F:ABC-type vitamin B12 transporter activity"/>
    <property type="evidence" value="ECO:0007669"/>
    <property type="project" value="UniProtKB-UniRule"/>
</dbReference>
<comment type="similarity">
    <text evidence="3 9">Belongs to the CobD/CbiB family.</text>
</comment>
<dbReference type="AlphaFoldDB" id="A9BBT3"/>
<keyword evidence="8 9" id="KW-0472">Membrane</keyword>
<dbReference type="STRING" id="93059.P9211_13641"/>
<evidence type="ECO:0000256" key="2">
    <source>
        <dbReference type="ARBA" id="ARBA00004953"/>
    </source>
</evidence>
<comment type="function">
    <text evidence="9">Converts cobyric acid to cobinamide by the addition of aminopropanol on the F carboxylic group.</text>
</comment>
<dbReference type="GO" id="GO:0005886">
    <property type="term" value="C:plasma membrane"/>
    <property type="evidence" value="ECO:0007669"/>
    <property type="project" value="UniProtKB-SubCell"/>
</dbReference>
<dbReference type="PANTHER" id="PTHR34308:SF1">
    <property type="entry name" value="COBALAMIN BIOSYNTHESIS PROTEIN CBIB"/>
    <property type="match status" value="1"/>
</dbReference>